<organism evidence="1 2">
    <name type="scientific">Lecanicillium saksenae</name>
    <dbReference type="NCBI Taxonomy" id="468837"/>
    <lineage>
        <taxon>Eukaryota</taxon>
        <taxon>Fungi</taxon>
        <taxon>Dikarya</taxon>
        <taxon>Ascomycota</taxon>
        <taxon>Pezizomycotina</taxon>
        <taxon>Sordariomycetes</taxon>
        <taxon>Hypocreomycetidae</taxon>
        <taxon>Hypocreales</taxon>
        <taxon>Cordycipitaceae</taxon>
        <taxon>Lecanicillium</taxon>
    </lineage>
</organism>
<dbReference type="EMBL" id="JANAKD010000952">
    <property type="protein sequence ID" value="KAJ3485540.1"/>
    <property type="molecule type" value="Genomic_DNA"/>
</dbReference>
<dbReference type="Proteomes" id="UP001148737">
    <property type="component" value="Unassembled WGS sequence"/>
</dbReference>
<accession>A0ACC1QPS7</accession>
<reference evidence="1" key="1">
    <citation type="submission" date="2022-07" db="EMBL/GenBank/DDBJ databases">
        <title>Genome Sequence of Lecanicillium saksenae.</title>
        <authorList>
            <person name="Buettner E."/>
        </authorList>
    </citation>
    <scope>NUCLEOTIDE SEQUENCE</scope>
    <source>
        <strain evidence="1">VT-O1</strain>
    </source>
</reference>
<gene>
    <name evidence="1" type="ORF">NLG97_g6790</name>
</gene>
<evidence type="ECO:0000313" key="2">
    <source>
        <dbReference type="Proteomes" id="UP001148737"/>
    </source>
</evidence>
<evidence type="ECO:0000313" key="1">
    <source>
        <dbReference type="EMBL" id="KAJ3485540.1"/>
    </source>
</evidence>
<name>A0ACC1QPS7_9HYPO</name>
<comment type="caution">
    <text evidence="1">The sequence shown here is derived from an EMBL/GenBank/DDBJ whole genome shotgun (WGS) entry which is preliminary data.</text>
</comment>
<proteinExistence type="predicted"/>
<protein>
    <submittedName>
        <fullName evidence="1">Uncharacterized protein</fullName>
    </submittedName>
</protein>
<sequence length="283" mass="32141">MLLHIWALLAFTLHHVAADMAEVGAFEALFYHSAYLFEVEVRGLGQTVIGNGVKNGDQPCTMEEFLTYIAPTRKVLARGADGRKIPGHWIDLPRWDKVDWNLIESNPDDLEAIAYELIHSNFTSAYAQIDKTKAAANPLGDEKTLTNELALVVAAAKELGDIDEKAKKLFNKVTLTLQAVSDSHRKRVADLLISVMSDYLNNKGNPFRFSFKDTDKKPVRKFREIDMEATFGFNDEKEVSSQMRQMRSESKVASVKDLNRQLNNIDNLQRTRQRLTPIRRRTC</sequence>
<keyword evidence="2" id="KW-1185">Reference proteome</keyword>